<gene>
    <name evidence="1" type="ORF">OSB1V03_LOCUS2347</name>
</gene>
<dbReference type="AlphaFoldDB" id="A0A7R9KGS3"/>
<sequence length="421" mass="46104">MVSNEGNADKLVDQLLDVVKAKYGAQLDPMHLNDSIAAFSKKIGFITFHGDAKLTEGTITGLKNIKRSGECTMTTDKGFDVKVQFGDNNIGAHFKAALDFMDLHTEGTIDIKIANFDTKVEVFTDAAGKLAIKDFQVDELKKVGIDFHGPIAPLDGLVDLLGESFITIFNKQSRDLVGKVLKGIVEKELQNLHLLNETKLLSGYDRVSNEGNADKLVDQLLDVVKAKYGAQLDPMHLNDSVAAFSKKIGLITFHGDAKLTEGTITGLKNIKRSGECTMTTDKGFDVKVQFGDNNIGAHFKGLLEFMDLHTSGTVEIKIANFDTKVEVITDAAGKLAIKDFQVDELKKVGIVFHGPVEPLDGIVDLLGESFITLFNKQSRDLVGKILKGVVEKELQNLHFHLFNNTTCNLSWGNFSWGNTSS</sequence>
<keyword evidence="2" id="KW-1185">Reference proteome</keyword>
<dbReference type="Pfam" id="PF16984">
    <property type="entry name" value="Grp7_allergen"/>
    <property type="match status" value="2"/>
</dbReference>
<accession>A0A7R9KGS3</accession>
<protein>
    <submittedName>
        <fullName evidence="1">Uncharacterized protein</fullName>
    </submittedName>
</protein>
<dbReference type="OrthoDB" id="6419576at2759"/>
<dbReference type="InterPro" id="IPR020234">
    <property type="entry name" value="Mite_allergen_group-7"/>
</dbReference>
<organism evidence="1">
    <name type="scientific">Medioppia subpectinata</name>
    <dbReference type="NCBI Taxonomy" id="1979941"/>
    <lineage>
        <taxon>Eukaryota</taxon>
        <taxon>Metazoa</taxon>
        <taxon>Ecdysozoa</taxon>
        <taxon>Arthropoda</taxon>
        <taxon>Chelicerata</taxon>
        <taxon>Arachnida</taxon>
        <taxon>Acari</taxon>
        <taxon>Acariformes</taxon>
        <taxon>Sarcoptiformes</taxon>
        <taxon>Oribatida</taxon>
        <taxon>Brachypylina</taxon>
        <taxon>Oppioidea</taxon>
        <taxon>Oppiidae</taxon>
        <taxon>Medioppia</taxon>
    </lineage>
</organism>
<evidence type="ECO:0000313" key="2">
    <source>
        <dbReference type="Proteomes" id="UP000759131"/>
    </source>
</evidence>
<reference evidence="1" key="1">
    <citation type="submission" date="2020-11" db="EMBL/GenBank/DDBJ databases">
        <authorList>
            <person name="Tran Van P."/>
        </authorList>
    </citation>
    <scope>NUCLEOTIDE SEQUENCE</scope>
</reference>
<dbReference type="InterPro" id="IPR038602">
    <property type="entry name" value="Mite_allergen_7_sf"/>
</dbReference>
<dbReference type="EMBL" id="CAJPIZ010000800">
    <property type="protein sequence ID" value="CAG2102307.1"/>
    <property type="molecule type" value="Genomic_DNA"/>
</dbReference>
<evidence type="ECO:0000313" key="1">
    <source>
        <dbReference type="EMBL" id="CAD7621877.1"/>
    </source>
</evidence>
<dbReference type="Proteomes" id="UP000759131">
    <property type="component" value="Unassembled WGS sequence"/>
</dbReference>
<proteinExistence type="predicted"/>
<dbReference type="Gene3D" id="3.15.10.50">
    <property type="match status" value="2"/>
</dbReference>
<name>A0A7R9KGS3_9ACAR</name>
<dbReference type="EMBL" id="OC855375">
    <property type="protein sequence ID" value="CAD7621877.1"/>
    <property type="molecule type" value="Genomic_DNA"/>
</dbReference>